<gene>
    <name evidence="2" type="ORF">DFR50_14830</name>
</gene>
<evidence type="ECO:0000313" key="2">
    <source>
        <dbReference type="EMBL" id="RBP02889.1"/>
    </source>
</evidence>
<dbReference type="SUPFAM" id="SSF53335">
    <property type="entry name" value="S-adenosyl-L-methionine-dependent methyltransferases"/>
    <property type="match status" value="1"/>
</dbReference>
<dbReference type="GO" id="GO:0032259">
    <property type="term" value="P:methylation"/>
    <property type="evidence" value="ECO:0007669"/>
    <property type="project" value="UniProtKB-KW"/>
</dbReference>
<keyword evidence="2" id="KW-0808">Transferase</keyword>
<dbReference type="Pfam" id="PF13649">
    <property type="entry name" value="Methyltransf_25"/>
    <property type="match status" value="1"/>
</dbReference>
<organism evidence="2 3">
    <name type="scientific">Roseiarcus fermentans</name>
    <dbReference type="NCBI Taxonomy" id="1473586"/>
    <lineage>
        <taxon>Bacteria</taxon>
        <taxon>Pseudomonadati</taxon>
        <taxon>Pseudomonadota</taxon>
        <taxon>Alphaproteobacteria</taxon>
        <taxon>Hyphomicrobiales</taxon>
        <taxon>Roseiarcaceae</taxon>
        <taxon>Roseiarcus</taxon>
    </lineage>
</organism>
<name>A0A366EN26_9HYPH</name>
<feature type="domain" description="Methyltransferase" evidence="1">
    <location>
        <begin position="81"/>
        <end position="177"/>
    </location>
</feature>
<reference evidence="2 3" key="1">
    <citation type="submission" date="2018-06" db="EMBL/GenBank/DDBJ databases">
        <title>Genomic Encyclopedia of Type Strains, Phase IV (KMG-IV): sequencing the most valuable type-strain genomes for metagenomic binning, comparative biology and taxonomic classification.</title>
        <authorList>
            <person name="Goeker M."/>
        </authorList>
    </citation>
    <scope>NUCLEOTIDE SEQUENCE [LARGE SCALE GENOMIC DNA]</scope>
    <source>
        <strain evidence="2 3">DSM 24875</strain>
    </source>
</reference>
<dbReference type="InterPro" id="IPR041698">
    <property type="entry name" value="Methyltransf_25"/>
</dbReference>
<dbReference type="AlphaFoldDB" id="A0A366EN26"/>
<protein>
    <submittedName>
        <fullName evidence="2">Methyltransferase family protein</fullName>
    </submittedName>
</protein>
<dbReference type="RefSeq" id="WP_113893136.1">
    <property type="nucleotide sequence ID" value="NZ_QNRK01000048.1"/>
</dbReference>
<proteinExistence type="predicted"/>
<evidence type="ECO:0000259" key="1">
    <source>
        <dbReference type="Pfam" id="PF13649"/>
    </source>
</evidence>
<dbReference type="InterPro" id="IPR029063">
    <property type="entry name" value="SAM-dependent_MTases_sf"/>
</dbReference>
<sequence length="246" mass="27882">MNIRVTTTADAASGAAVSRGAVAEVPAYLEKVYWWTYVRPWAIRLFERQWLINAIVFGNYARLRDKALDLLGPARLSGRTLQIACAYGDLTNRLAARVQEGEGHLDVIDVVPAQIENMHGKLPPGAPVRGLVMDSADLDLPDGRYDRAVLFLLLHEQPDDWRRKTLAEAWRVVRPGGRIVIVDYARPKWWSPFRYIMPPALALLEPFALDIWRDEIQTFLHPAATVRSLRRESVFAGLYQAVVIER</sequence>
<dbReference type="Gene3D" id="3.40.50.150">
    <property type="entry name" value="Vaccinia Virus protein VP39"/>
    <property type="match status" value="1"/>
</dbReference>
<evidence type="ECO:0000313" key="3">
    <source>
        <dbReference type="Proteomes" id="UP000253529"/>
    </source>
</evidence>
<dbReference type="CDD" id="cd02440">
    <property type="entry name" value="AdoMet_MTases"/>
    <property type="match status" value="1"/>
</dbReference>
<accession>A0A366EN26</accession>
<dbReference type="GO" id="GO:0008168">
    <property type="term" value="F:methyltransferase activity"/>
    <property type="evidence" value="ECO:0007669"/>
    <property type="project" value="UniProtKB-KW"/>
</dbReference>
<keyword evidence="3" id="KW-1185">Reference proteome</keyword>
<dbReference type="NCBIfam" id="NF038261">
    <property type="entry name" value="rhodoquin_RquA"/>
    <property type="match status" value="1"/>
</dbReference>
<comment type="caution">
    <text evidence="2">The sequence shown here is derived from an EMBL/GenBank/DDBJ whole genome shotgun (WGS) entry which is preliminary data.</text>
</comment>
<dbReference type="Proteomes" id="UP000253529">
    <property type="component" value="Unassembled WGS sequence"/>
</dbReference>
<keyword evidence="2" id="KW-0489">Methyltransferase</keyword>
<dbReference type="OrthoDB" id="9765084at2"/>
<dbReference type="EMBL" id="QNRK01000048">
    <property type="protein sequence ID" value="RBP02889.1"/>
    <property type="molecule type" value="Genomic_DNA"/>
</dbReference>